<dbReference type="AlphaFoldDB" id="A0A162DFG4"/>
<keyword evidence="3" id="KW-1185">Reference proteome</keyword>
<protein>
    <submittedName>
        <fullName evidence="2">Uncharacterized protein</fullName>
    </submittedName>
</protein>
<evidence type="ECO:0000313" key="3">
    <source>
        <dbReference type="Proteomes" id="UP000076858"/>
    </source>
</evidence>
<sequence length="126" mass="14802">MRRPHVSVRRSTRLATPVVMRVVIHSGHSQLKAHFPPKFPNHWQMHTKKKKVRKEKGNSPVPSDLRVTSVPTGIQCRERLAIREKYFHLQRDAQMLDKRNSLQGVNHANDDIIDRNHVERMFRSLT</sequence>
<gene>
    <name evidence="2" type="ORF">APZ42_024401</name>
</gene>
<evidence type="ECO:0000313" key="2">
    <source>
        <dbReference type="EMBL" id="KZS10994.1"/>
    </source>
</evidence>
<feature type="region of interest" description="Disordered" evidence="1">
    <location>
        <begin position="46"/>
        <end position="67"/>
    </location>
</feature>
<proteinExistence type="predicted"/>
<comment type="caution">
    <text evidence="2">The sequence shown here is derived from an EMBL/GenBank/DDBJ whole genome shotgun (WGS) entry which is preliminary data.</text>
</comment>
<dbReference type="EMBL" id="LRGB01001617">
    <property type="protein sequence ID" value="KZS10994.1"/>
    <property type="molecule type" value="Genomic_DNA"/>
</dbReference>
<name>A0A162DFG4_9CRUS</name>
<accession>A0A162DFG4</accession>
<evidence type="ECO:0000256" key="1">
    <source>
        <dbReference type="SAM" id="MobiDB-lite"/>
    </source>
</evidence>
<dbReference type="Proteomes" id="UP000076858">
    <property type="component" value="Unassembled WGS sequence"/>
</dbReference>
<organism evidence="2 3">
    <name type="scientific">Daphnia magna</name>
    <dbReference type="NCBI Taxonomy" id="35525"/>
    <lineage>
        <taxon>Eukaryota</taxon>
        <taxon>Metazoa</taxon>
        <taxon>Ecdysozoa</taxon>
        <taxon>Arthropoda</taxon>
        <taxon>Crustacea</taxon>
        <taxon>Branchiopoda</taxon>
        <taxon>Diplostraca</taxon>
        <taxon>Cladocera</taxon>
        <taxon>Anomopoda</taxon>
        <taxon>Daphniidae</taxon>
        <taxon>Daphnia</taxon>
    </lineage>
</organism>
<reference evidence="2 3" key="1">
    <citation type="submission" date="2016-03" db="EMBL/GenBank/DDBJ databases">
        <title>EvidentialGene: Evidence-directed Construction of Genes on Genomes.</title>
        <authorList>
            <person name="Gilbert D.G."/>
            <person name="Choi J.-H."/>
            <person name="Mockaitis K."/>
            <person name="Colbourne J."/>
            <person name="Pfrender M."/>
        </authorList>
    </citation>
    <scope>NUCLEOTIDE SEQUENCE [LARGE SCALE GENOMIC DNA]</scope>
    <source>
        <strain evidence="2 3">Xinb3</strain>
        <tissue evidence="2">Complete organism</tissue>
    </source>
</reference>